<evidence type="ECO:0000313" key="3">
    <source>
        <dbReference type="Proteomes" id="UP001499959"/>
    </source>
</evidence>
<gene>
    <name evidence="2" type="ORF">GCM10023307_01510</name>
</gene>
<organism evidence="2 3">
    <name type="scientific">Lysobacter hankyongensis</name>
    <dbReference type="NCBI Taxonomy" id="1176535"/>
    <lineage>
        <taxon>Bacteria</taxon>
        <taxon>Pseudomonadati</taxon>
        <taxon>Pseudomonadota</taxon>
        <taxon>Gammaproteobacteria</taxon>
        <taxon>Lysobacterales</taxon>
        <taxon>Lysobacteraceae</taxon>
        <taxon>Lysobacter</taxon>
    </lineage>
</organism>
<evidence type="ECO:0000313" key="2">
    <source>
        <dbReference type="EMBL" id="GAA4781087.1"/>
    </source>
</evidence>
<sequence length="155" mass="17926">MAWPFDNESQLDEWVERFIERHKERPPEDPEDIDACLQAQSNAETEAPSADEIEALLSDPDLFAIHHGHEEAVWRFILKVIARHPPEWTLEMLAVGPLEDLIALRGVAFIDRIESEARENHLFREILLDVWQNRTPPDIWVRVERARGTITSSGT</sequence>
<dbReference type="InterPro" id="IPR049221">
    <property type="entry name" value="DUF6869"/>
</dbReference>
<name>A0ABP9AHC1_9GAMM</name>
<comment type="caution">
    <text evidence="2">The sequence shown here is derived from an EMBL/GenBank/DDBJ whole genome shotgun (WGS) entry which is preliminary data.</text>
</comment>
<dbReference type="EMBL" id="BAABJE010000001">
    <property type="protein sequence ID" value="GAA4781087.1"/>
    <property type="molecule type" value="Genomic_DNA"/>
</dbReference>
<protein>
    <recommendedName>
        <fullName evidence="1">DUF6869 domain-containing protein</fullName>
    </recommendedName>
</protein>
<feature type="domain" description="DUF6869" evidence="1">
    <location>
        <begin position="66"/>
        <end position="147"/>
    </location>
</feature>
<dbReference type="RefSeq" id="WP_345301362.1">
    <property type="nucleotide sequence ID" value="NZ_BAABJE010000001.1"/>
</dbReference>
<reference evidence="3" key="1">
    <citation type="journal article" date="2019" name="Int. J. Syst. Evol. Microbiol.">
        <title>The Global Catalogue of Microorganisms (GCM) 10K type strain sequencing project: providing services to taxonomists for standard genome sequencing and annotation.</title>
        <authorList>
            <consortium name="The Broad Institute Genomics Platform"/>
            <consortium name="The Broad Institute Genome Sequencing Center for Infectious Disease"/>
            <person name="Wu L."/>
            <person name="Ma J."/>
        </authorList>
    </citation>
    <scope>NUCLEOTIDE SEQUENCE [LARGE SCALE GENOMIC DNA]</scope>
    <source>
        <strain evidence="3">JCM 18204</strain>
    </source>
</reference>
<dbReference type="Pfam" id="PF21746">
    <property type="entry name" value="DUF6869"/>
    <property type="match status" value="1"/>
</dbReference>
<accession>A0ABP9AHC1</accession>
<dbReference type="Proteomes" id="UP001499959">
    <property type="component" value="Unassembled WGS sequence"/>
</dbReference>
<proteinExistence type="predicted"/>
<evidence type="ECO:0000259" key="1">
    <source>
        <dbReference type="Pfam" id="PF21746"/>
    </source>
</evidence>
<keyword evidence="3" id="KW-1185">Reference proteome</keyword>